<evidence type="ECO:0000256" key="4">
    <source>
        <dbReference type="ARBA" id="ARBA00022475"/>
    </source>
</evidence>
<dbReference type="PROSITE" id="PS00107">
    <property type="entry name" value="PROTEIN_KINASE_ATP"/>
    <property type="match status" value="1"/>
</dbReference>
<dbReference type="InterPro" id="IPR051824">
    <property type="entry name" value="LRR_Rcpt-Like_S/T_Kinase"/>
</dbReference>
<keyword evidence="4" id="KW-1003">Cell membrane</keyword>
<dbReference type="Pfam" id="PF08263">
    <property type="entry name" value="LRRNT_2"/>
    <property type="match status" value="1"/>
</dbReference>
<dbReference type="Pfam" id="PF00560">
    <property type="entry name" value="LRR_1"/>
    <property type="match status" value="1"/>
</dbReference>
<dbReference type="AlphaFoldDB" id="A2BCY9"/>
<dbReference type="EC" id="2.7.11.1" evidence="3"/>
<evidence type="ECO:0000256" key="18">
    <source>
        <dbReference type="ARBA" id="ARBA00047899"/>
    </source>
</evidence>
<dbReference type="GO" id="GO:0004674">
    <property type="term" value="F:protein serine/threonine kinase activity"/>
    <property type="evidence" value="ECO:0007669"/>
    <property type="project" value="UniProtKB-KW"/>
</dbReference>
<evidence type="ECO:0000256" key="10">
    <source>
        <dbReference type="ARBA" id="ARBA00022737"/>
    </source>
</evidence>
<evidence type="ECO:0000256" key="8">
    <source>
        <dbReference type="ARBA" id="ARBA00022692"/>
    </source>
</evidence>
<keyword evidence="16" id="KW-0675">Receptor</keyword>
<evidence type="ECO:0000256" key="17">
    <source>
        <dbReference type="ARBA" id="ARBA00023180"/>
    </source>
</evidence>
<evidence type="ECO:0000313" key="24">
    <source>
        <dbReference type="EMBL" id="CAM31941.1"/>
    </source>
</evidence>
<dbReference type="Gene3D" id="3.30.200.20">
    <property type="entry name" value="Phosphorylase Kinase, domain 1"/>
    <property type="match status" value="1"/>
</dbReference>
<comment type="similarity">
    <text evidence="2">Belongs to the protein kinase superfamily. Ser/Thr protein kinase family.</text>
</comment>
<keyword evidence="7" id="KW-0808">Transferase</keyword>
<proteinExistence type="inferred from homology"/>
<feature type="chain" id="PRO_5002642474" description="non-specific serine/threonine protein kinase" evidence="22">
    <location>
        <begin position="29"/>
        <end position="598"/>
    </location>
</feature>
<keyword evidence="6" id="KW-0433">Leucine-rich repeat</keyword>
<evidence type="ECO:0000256" key="22">
    <source>
        <dbReference type="SAM" id="SignalP"/>
    </source>
</evidence>
<comment type="catalytic activity">
    <reaction evidence="18">
        <text>L-threonyl-[protein] + ATP = O-phospho-L-threonyl-[protein] + ADP + H(+)</text>
        <dbReference type="Rhea" id="RHEA:46608"/>
        <dbReference type="Rhea" id="RHEA-COMP:11060"/>
        <dbReference type="Rhea" id="RHEA-COMP:11605"/>
        <dbReference type="ChEBI" id="CHEBI:15378"/>
        <dbReference type="ChEBI" id="CHEBI:30013"/>
        <dbReference type="ChEBI" id="CHEBI:30616"/>
        <dbReference type="ChEBI" id="CHEBI:61977"/>
        <dbReference type="ChEBI" id="CHEBI:456216"/>
        <dbReference type="EC" id="2.7.11.1"/>
    </reaction>
</comment>
<evidence type="ECO:0000256" key="3">
    <source>
        <dbReference type="ARBA" id="ARBA00012513"/>
    </source>
</evidence>
<sequence>MEAPPFSLQQQLAAAVLLAVVSSPFTAALLSPKGVNNEVQALIGIKSLLKDPHGVLRNWDQDSVDPCSFAMVTCSTDNFVTGLEAPSQNLSGILAPAIGNLTSLETVVQLFICDWELFGCSLLQNNVISGPIPAEIGNLASLKTLDLSSNRFYGEIPASVGHLQSLQYLIVGNPLICDANMEKDCYGTAPMPISYNLNGSQGAPPAKTKSHKFAVAFGVVTGCMTFLFLAAGFLFWWRQRRNRQILFDMDDQHLENVSLGNAKRFQFKELQVATDKFSSKNILGKGGFGHVYMGQLPDGTLVAVKRLKDGNAAGGELQFKTEVEMISLAVHRNLLRVLGFCMTATERLLVYPYMSNGSVASRLKGKPPLDWITRKRIALGAARGLLYLHEQCDPKIIHRDVKAANVLLDDCCEAIVGDFGLAKLLDHQDSHVTTDGAGHRWTHRGLSTSPLGSRLRKRTFFGFGILLLELITGQTAVEFGKASNQKGAMLDWVKKMHQEKKLDVLVDKGLRSSYDRIELQEMVQVALLCTQYLPGHRPKMSEVVRMLEGDGLAERWQASQRADSHKFTVPEFTFSRCYSDLTDDSSMLVQAVELSGPR</sequence>
<keyword evidence="13 20" id="KW-0067">ATP-binding</keyword>
<keyword evidence="10" id="KW-0677">Repeat</keyword>
<dbReference type="GO" id="GO:0005886">
    <property type="term" value="C:plasma membrane"/>
    <property type="evidence" value="ECO:0007669"/>
    <property type="project" value="UniProtKB-SubCell"/>
</dbReference>
<evidence type="ECO:0000256" key="1">
    <source>
        <dbReference type="ARBA" id="ARBA00004162"/>
    </source>
</evidence>
<dbReference type="InterPro" id="IPR001245">
    <property type="entry name" value="Ser-Thr/Tyr_kinase_cat_dom"/>
</dbReference>
<feature type="domain" description="Protein kinase" evidence="23">
    <location>
        <begin position="277"/>
        <end position="568"/>
    </location>
</feature>
<keyword evidence="11 20" id="KW-0547">Nucleotide-binding</keyword>
<dbReference type="InterPro" id="IPR008271">
    <property type="entry name" value="Ser/Thr_kinase_AS"/>
</dbReference>
<keyword evidence="14 21" id="KW-1133">Transmembrane helix</keyword>
<dbReference type="PROSITE" id="PS50011">
    <property type="entry name" value="PROTEIN_KINASE_DOM"/>
    <property type="match status" value="1"/>
</dbReference>
<evidence type="ECO:0000256" key="2">
    <source>
        <dbReference type="ARBA" id="ARBA00008684"/>
    </source>
</evidence>
<evidence type="ECO:0000256" key="21">
    <source>
        <dbReference type="SAM" id="Phobius"/>
    </source>
</evidence>
<organism evidence="24">
    <name type="scientific">Lolium perenne</name>
    <name type="common">Perennial ryegrass</name>
    <dbReference type="NCBI Taxonomy" id="4522"/>
    <lineage>
        <taxon>Eukaryota</taxon>
        <taxon>Viridiplantae</taxon>
        <taxon>Streptophyta</taxon>
        <taxon>Embryophyta</taxon>
        <taxon>Tracheophyta</taxon>
        <taxon>Spermatophyta</taxon>
        <taxon>Magnoliopsida</taxon>
        <taxon>Liliopsida</taxon>
        <taxon>Poales</taxon>
        <taxon>Poaceae</taxon>
        <taxon>BOP clade</taxon>
        <taxon>Pooideae</taxon>
        <taxon>Poodae</taxon>
        <taxon>Poeae</taxon>
        <taxon>Poeae Chloroplast Group 2 (Poeae type)</taxon>
        <taxon>Loliodinae</taxon>
        <taxon>Loliinae</taxon>
        <taxon>Lolium</taxon>
    </lineage>
</organism>
<dbReference type="PANTHER" id="PTHR48006:SF90">
    <property type="entry name" value="PROTEIN KINASE DOMAIN-CONTAINING PROTEIN"/>
    <property type="match status" value="1"/>
</dbReference>
<feature type="transmembrane region" description="Helical" evidence="21">
    <location>
        <begin position="213"/>
        <end position="237"/>
    </location>
</feature>
<evidence type="ECO:0000259" key="23">
    <source>
        <dbReference type="PROSITE" id="PS50011"/>
    </source>
</evidence>
<evidence type="ECO:0000256" key="9">
    <source>
        <dbReference type="ARBA" id="ARBA00022729"/>
    </source>
</evidence>
<name>A2BCY9_LOLPR</name>
<dbReference type="InterPro" id="IPR000719">
    <property type="entry name" value="Prot_kinase_dom"/>
</dbReference>
<reference evidence="24" key="1">
    <citation type="journal article" date="2007" name="Genetics">
        <title>Association of candidate genes with flowering time and water-soluble carbohydrate content in Lolium perenne (L.).</title>
        <authorList>
            <person name="Skot L."/>
            <person name="Humphreys J."/>
            <person name="Humphreys M.O."/>
            <person name="Thorogood D."/>
            <person name="Gallagher J."/>
            <person name="Sanderson R."/>
            <person name="Armstead I.P."/>
            <person name="Thomas I.D."/>
        </authorList>
    </citation>
    <scope>NUCLEOTIDE SEQUENCE</scope>
</reference>
<evidence type="ECO:0000256" key="6">
    <source>
        <dbReference type="ARBA" id="ARBA00022614"/>
    </source>
</evidence>
<evidence type="ECO:0000256" key="12">
    <source>
        <dbReference type="ARBA" id="ARBA00022777"/>
    </source>
</evidence>
<evidence type="ECO:0000256" key="13">
    <source>
        <dbReference type="ARBA" id="ARBA00022840"/>
    </source>
</evidence>
<dbReference type="InterPro" id="IPR013210">
    <property type="entry name" value="LRR_N_plant-typ"/>
</dbReference>
<dbReference type="GO" id="GO:0005524">
    <property type="term" value="F:ATP binding"/>
    <property type="evidence" value="ECO:0007669"/>
    <property type="project" value="UniProtKB-UniRule"/>
</dbReference>
<feature type="binding site" evidence="20">
    <location>
        <position position="305"/>
    </location>
    <ligand>
        <name>ATP</name>
        <dbReference type="ChEBI" id="CHEBI:30616"/>
    </ligand>
</feature>
<keyword evidence="15 21" id="KW-0472">Membrane</keyword>
<dbReference type="InterPro" id="IPR011009">
    <property type="entry name" value="Kinase-like_dom_sf"/>
</dbReference>
<dbReference type="SMART" id="SM00220">
    <property type="entry name" value="S_TKc"/>
    <property type="match status" value="1"/>
</dbReference>
<keyword evidence="8 21" id="KW-0812">Transmembrane</keyword>
<dbReference type="InterPro" id="IPR017441">
    <property type="entry name" value="Protein_kinase_ATP_BS"/>
</dbReference>
<evidence type="ECO:0000256" key="11">
    <source>
        <dbReference type="ARBA" id="ARBA00022741"/>
    </source>
</evidence>
<gene>
    <name evidence="24" type="primary">rk1</name>
</gene>
<evidence type="ECO:0000256" key="19">
    <source>
        <dbReference type="ARBA" id="ARBA00048679"/>
    </source>
</evidence>
<dbReference type="PANTHER" id="PTHR48006">
    <property type="entry name" value="LEUCINE-RICH REPEAT-CONTAINING PROTEIN DDB_G0281931-RELATED"/>
    <property type="match status" value="1"/>
</dbReference>
<keyword evidence="12" id="KW-0418">Kinase</keyword>
<feature type="signal peptide" evidence="22">
    <location>
        <begin position="1"/>
        <end position="28"/>
    </location>
</feature>
<dbReference type="InterPro" id="IPR001611">
    <property type="entry name" value="Leu-rich_rpt"/>
</dbReference>
<accession>A2BCY9</accession>
<keyword evidence="17" id="KW-0325">Glycoprotein</keyword>
<dbReference type="Pfam" id="PF07714">
    <property type="entry name" value="PK_Tyr_Ser-Thr"/>
    <property type="match status" value="1"/>
</dbReference>
<dbReference type="SUPFAM" id="SSF56112">
    <property type="entry name" value="Protein kinase-like (PK-like)"/>
    <property type="match status" value="1"/>
</dbReference>
<dbReference type="GO" id="GO:0009742">
    <property type="term" value="P:brassinosteroid mediated signaling pathway"/>
    <property type="evidence" value="ECO:0007669"/>
    <property type="project" value="UniProtKB-ARBA"/>
</dbReference>
<dbReference type="Gene3D" id="1.10.510.10">
    <property type="entry name" value="Transferase(Phosphotransferase) domain 1"/>
    <property type="match status" value="1"/>
</dbReference>
<dbReference type="InterPro" id="IPR032675">
    <property type="entry name" value="LRR_dom_sf"/>
</dbReference>
<dbReference type="FunFam" id="3.80.10.10:FF:000129">
    <property type="entry name" value="Leucine-rich repeat receptor-like kinase"/>
    <property type="match status" value="1"/>
</dbReference>
<evidence type="ECO:0000256" key="14">
    <source>
        <dbReference type="ARBA" id="ARBA00022989"/>
    </source>
</evidence>
<dbReference type="EMBL" id="AM489608">
    <property type="protein sequence ID" value="CAM31941.1"/>
    <property type="molecule type" value="Genomic_DNA"/>
</dbReference>
<evidence type="ECO:0000256" key="5">
    <source>
        <dbReference type="ARBA" id="ARBA00022527"/>
    </source>
</evidence>
<evidence type="ECO:0000256" key="15">
    <source>
        <dbReference type="ARBA" id="ARBA00023136"/>
    </source>
</evidence>
<evidence type="ECO:0000256" key="7">
    <source>
        <dbReference type="ARBA" id="ARBA00022679"/>
    </source>
</evidence>
<dbReference type="PROSITE" id="PS00108">
    <property type="entry name" value="PROTEIN_KINASE_ST"/>
    <property type="match status" value="1"/>
</dbReference>
<dbReference type="FunFam" id="1.10.510.10:FF:000016">
    <property type="entry name" value="Somatic embryogenesis receptor-like kinase 1"/>
    <property type="match status" value="1"/>
</dbReference>
<evidence type="ECO:0000256" key="16">
    <source>
        <dbReference type="ARBA" id="ARBA00023170"/>
    </source>
</evidence>
<dbReference type="Gene3D" id="3.80.10.10">
    <property type="entry name" value="Ribonuclease Inhibitor"/>
    <property type="match status" value="1"/>
</dbReference>
<keyword evidence="5" id="KW-0723">Serine/threonine-protein kinase</keyword>
<keyword evidence="9 22" id="KW-0732">Signal</keyword>
<dbReference type="SUPFAM" id="SSF52058">
    <property type="entry name" value="L domain-like"/>
    <property type="match status" value="1"/>
</dbReference>
<dbReference type="FunFam" id="3.30.200.20:FF:000015">
    <property type="entry name" value="Somatic embryogenesis receptor kinase 1"/>
    <property type="match status" value="1"/>
</dbReference>
<comment type="catalytic activity">
    <reaction evidence="19">
        <text>L-seryl-[protein] + ATP = O-phospho-L-seryl-[protein] + ADP + H(+)</text>
        <dbReference type="Rhea" id="RHEA:17989"/>
        <dbReference type="Rhea" id="RHEA-COMP:9863"/>
        <dbReference type="Rhea" id="RHEA-COMP:11604"/>
        <dbReference type="ChEBI" id="CHEBI:15378"/>
        <dbReference type="ChEBI" id="CHEBI:29999"/>
        <dbReference type="ChEBI" id="CHEBI:30616"/>
        <dbReference type="ChEBI" id="CHEBI:83421"/>
        <dbReference type="ChEBI" id="CHEBI:456216"/>
        <dbReference type="EC" id="2.7.11.1"/>
    </reaction>
</comment>
<comment type="subcellular location">
    <subcellularLocation>
        <location evidence="1">Cell membrane</location>
        <topology evidence="1">Single-pass membrane protein</topology>
    </subcellularLocation>
</comment>
<protein>
    <recommendedName>
        <fullName evidence="3">non-specific serine/threonine protein kinase</fullName>
        <ecNumber evidence="3">2.7.11.1</ecNumber>
    </recommendedName>
</protein>
<evidence type="ECO:0000256" key="20">
    <source>
        <dbReference type="PROSITE-ProRule" id="PRU10141"/>
    </source>
</evidence>